<protein>
    <submittedName>
        <fullName evidence="1">Uncharacterized protein</fullName>
    </submittedName>
</protein>
<dbReference type="EMBL" id="JACEIK010001564">
    <property type="protein sequence ID" value="MCD7470412.1"/>
    <property type="molecule type" value="Genomic_DNA"/>
</dbReference>
<evidence type="ECO:0000313" key="1">
    <source>
        <dbReference type="EMBL" id="MCD7470412.1"/>
    </source>
</evidence>
<accession>A0ABS8TG04</accession>
<name>A0ABS8TG04_DATST</name>
<dbReference type="Proteomes" id="UP000823775">
    <property type="component" value="Unassembled WGS sequence"/>
</dbReference>
<sequence length="53" mass="5761">MGRGKDGARFFNSLHPMLEGFYPQARPAGMKMTTLNSDAGFVRCCLAAIVVPE</sequence>
<evidence type="ECO:0000313" key="2">
    <source>
        <dbReference type="Proteomes" id="UP000823775"/>
    </source>
</evidence>
<organism evidence="1 2">
    <name type="scientific">Datura stramonium</name>
    <name type="common">Jimsonweed</name>
    <name type="synonym">Common thornapple</name>
    <dbReference type="NCBI Taxonomy" id="4076"/>
    <lineage>
        <taxon>Eukaryota</taxon>
        <taxon>Viridiplantae</taxon>
        <taxon>Streptophyta</taxon>
        <taxon>Embryophyta</taxon>
        <taxon>Tracheophyta</taxon>
        <taxon>Spermatophyta</taxon>
        <taxon>Magnoliopsida</taxon>
        <taxon>eudicotyledons</taxon>
        <taxon>Gunneridae</taxon>
        <taxon>Pentapetalae</taxon>
        <taxon>asterids</taxon>
        <taxon>lamiids</taxon>
        <taxon>Solanales</taxon>
        <taxon>Solanaceae</taxon>
        <taxon>Solanoideae</taxon>
        <taxon>Datureae</taxon>
        <taxon>Datura</taxon>
    </lineage>
</organism>
<feature type="non-terminal residue" evidence="1">
    <location>
        <position position="53"/>
    </location>
</feature>
<proteinExistence type="predicted"/>
<reference evidence="1 2" key="1">
    <citation type="journal article" date="2021" name="BMC Genomics">
        <title>Datura genome reveals duplications of psychoactive alkaloid biosynthetic genes and high mutation rate following tissue culture.</title>
        <authorList>
            <person name="Rajewski A."/>
            <person name="Carter-House D."/>
            <person name="Stajich J."/>
            <person name="Litt A."/>
        </authorList>
    </citation>
    <scope>NUCLEOTIDE SEQUENCE [LARGE SCALE GENOMIC DNA]</scope>
    <source>
        <strain evidence="1">AR-01</strain>
    </source>
</reference>
<keyword evidence="2" id="KW-1185">Reference proteome</keyword>
<gene>
    <name evidence="1" type="ORF">HAX54_010280</name>
</gene>
<comment type="caution">
    <text evidence="1">The sequence shown here is derived from an EMBL/GenBank/DDBJ whole genome shotgun (WGS) entry which is preliminary data.</text>
</comment>